<organism evidence="2 3">
    <name type="scientific">Tetrahymena thermophila (strain SB210)</name>
    <dbReference type="NCBI Taxonomy" id="312017"/>
    <lineage>
        <taxon>Eukaryota</taxon>
        <taxon>Sar</taxon>
        <taxon>Alveolata</taxon>
        <taxon>Ciliophora</taxon>
        <taxon>Intramacronucleata</taxon>
        <taxon>Oligohymenophorea</taxon>
        <taxon>Hymenostomatida</taxon>
        <taxon>Tetrahymenina</taxon>
        <taxon>Tetrahymenidae</taxon>
        <taxon>Tetrahymena</taxon>
    </lineage>
</organism>
<feature type="region of interest" description="Disordered" evidence="1">
    <location>
        <begin position="200"/>
        <end position="221"/>
    </location>
</feature>
<feature type="compositionally biased region" description="Basic and acidic residues" evidence="1">
    <location>
        <begin position="303"/>
        <end position="321"/>
    </location>
</feature>
<feature type="region of interest" description="Disordered" evidence="1">
    <location>
        <begin position="386"/>
        <end position="421"/>
    </location>
</feature>
<dbReference type="EMBL" id="GG662216">
    <property type="protein sequence ID" value="EAS07567.2"/>
    <property type="molecule type" value="Genomic_DNA"/>
</dbReference>
<evidence type="ECO:0000313" key="3">
    <source>
        <dbReference type="Proteomes" id="UP000009168"/>
    </source>
</evidence>
<proteinExistence type="predicted"/>
<feature type="region of interest" description="Disordered" evidence="1">
    <location>
        <begin position="294"/>
        <end position="330"/>
    </location>
</feature>
<keyword evidence="3" id="KW-1185">Reference proteome</keyword>
<dbReference type="GeneID" id="7836140"/>
<accession>I7M4L1</accession>
<dbReference type="KEGG" id="tet:TTHERM_00678330"/>
<dbReference type="AlphaFoldDB" id="I7M4L1"/>
<feature type="region of interest" description="Disordered" evidence="1">
    <location>
        <begin position="63"/>
        <end position="89"/>
    </location>
</feature>
<sequence>MLANQYINNSNSARKKKKIYLDYNLVSPTYQNHELFKSPHLYSARNSTHQKLLKQSLGHNANQAHSYSLNNSPERSRDQNAAQQQIDTNYDTNRLRRALYGVNLEQGMLVDSINVDKYKKRKKSIPTVEQTSQYQIEQALQYYSQSHQQRLGQNQYLGNQARQSRIIGNPYNQPINLSVQASYISDQNYLNGNKQSYSLNKSLNQSNSDGKGEDTVNLTNRQQIRNVFGKQVNYKNMNSQNNSQNNISPFEISQDYNKSQNQYLPITKAQKNKNKSNSVYSAVDIFQNAHGQSSATSFALDSPSEKNLKPNEQQKKSHLQQEKNQNLGNINCYSSNKTIEKIFKSSKNTEKNLSLIKNQLNGISNFSLEPIQQTNRQKDMSLDLIRNSSLNQSPSLSPKIKYKKNRSIEKNQDNQQSPKSKFEKCFSLEKSQDINVSLQTLAQNSSIAQLIQREKPHALTLPKLKVIVLDMVNNYEDIDQKFIKIDIEKYWLSLLNKSVRLIADYELMTRLQPYIIDILQSDYYLKYRTNQLSGKYQLKEISKWNFLKEIQSYEKLEIAQNKFYEFIIYYFIPSQDYREQLIKDLTLAINQKIQKQFPFAEDINTLMDINGNIINDLYEFNISQKVLLAGNLTSLITLYPSFQKHLQQYNKNAEKISFIQERKKNFQQAFVVLESSPQLNTLNPDSPQQNKKQLKLPQILRLPPSLTTQDSVCSLNSPQKKSQLDSLEVQKFNHRSTQKKLETRNMSLISIPEFNYNSGVHENDKIEQKASQIVIQTQRKIVIKKEQKNSLYLTKGDIQTYLKQYEKLSEKDILNFHAEFKQLVSLNSVYEEKANIGINSRLKKPFRDYLVYTQIFFSMNPSFQDKERQYQTQIFEALQIEINIGDHQHPTLGWKDFLLIKTCVANLLTHDQKIGFLQRFFNKYNMIQITKQEFYHLLASARGIPFNESSEKLILHGFQEEIWSNLNELSLIDKDNFLIQKFFYSINPNCRLLNDLIQWMFLQSYE</sequence>
<feature type="compositionally biased region" description="Polar residues" evidence="1">
    <location>
        <begin position="200"/>
        <end position="209"/>
    </location>
</feature>
<dbReference type="Proteomes" id="UP000009168">
    <property type="component" value="Unassembled WGS sequence"/>
</dbReference>
<protein>
    <submittedName>
        <fullName evidence="2">Uncharacterized protein</fullName>
    </submittedName>
</protein>
<dbReference type="RefSeq" id="XP_001027809.2">
    <property type="nucleotide sequence ID" value="XM_001027809.2"/>
</dbReference>
<dbReference type="InParanoid" id="I7M4L1"/>
<evidence type="ECO:0000256" key="1">
    <source>
        <dbReference type="SAM" id="MobiDB-lite"/>
    </source>
</evidence>
<evidence type="ECO:0000313" key="2">
    <source>
        <dbReference type="EMBL" id="EAS07567.2"/>
    </source>
</evidence>
<reference evidence="3" key="1">
    <citation type="journal article" date="2006" name="PLoS Biol.">
        <title>Macronuclear genome sequence of the ciliate Tetrahymena thermophila, a model eukaryote.</title>
        <authorList>
            <person name="Eisen J.A."/>
            <person name="Coyne R.S."/>
            <person name="Wu M."/>
            <person name="Wu D."/>
            <person name="Thiagarajan M."/>
            <person name="Wortman J.R."/>
            <person name="Badger J.H."/>
            <person name="Ren Q."/>
            <person name="Amedeo P."/>
            <person name="Jones K.M."/>
            <person name="Tallon L.J."/>
            <person name="Delcher A.L."/>
            <person name="Salzberg S.L."/>
            <person name="Silva J.C."/>
            <person name="Haas B.J."/>
            <person name="Majoros W.H."/>
            <person name="Farzad M."/>
            <person name="Carlton J.M."/>
            <person name="Smith R.K. Jr."/>
            <person name="Garg J."/>
            <person name="Pearlman R.E."/>
            <person name="Karrer K.M."/>
            <person name="Sun L."/>
            <person name="Manning G."/>
            <person name="Elde N.C."/>
            <person name="Turkewitz A.P."/>
            <person name="Asai D.J."/>
            <person name="Wilkes D.E."/>
            <person name="Wang Y."/>
            <person name="Cai H."/>
            <person name="Collins K."/>
            <person name="Stewart B.A."/>
            <person name="Lee S.R."/>
            <person name="Wilamowska K."/>
            <person name="Weinberg Z."/>
            <person name="Ruzzo W.L."/>
            <person name="Wloga D."/>
            <person name="Gaertig J."/>
            <person name="Frankel J."/>
            <person name="Tsao C.-C."/>
            <person name="Gorovsky M.A."/>
            <person name="Keeling P.J."/>
            <person name="Waller R.F."/>
            <person name="Patron N.J."/>
            <person name="Cherry J.M."/>
            <person name="Stover N.A."/>
            <person name="Krieger C.J."/>
            <person name="del Toro C."/>
            <person name="Ryder H.F."/>
            <person name="Williamson S.C."/>
            <person name="Barbeau R.A."/>
            <person name="Hamilton E.P."/>
            <person name="Orias E."/>
        </authorList>
    </citation>
    <scope>NUCLEOTIDE SEQUENCE [LARGE SCALE GENOMIC DNA]</scope>
    <source>
        <strain evidence="3">SB210</strain>
    </source>
</reference>
<gene>
    <name evidence="2" type="ORF">TTHERM_00678330</name>
</gene>
<name>I7M4L1_TETTS</name>
<feature type="compositionally biased region" description="Low complexity" evidence="1">
    <location>
        <begin position="387"/>
        <end position="398"/>
    </location>
</feature>
<dbReference type="OrthoDB" id="289247at2759"/>